<keyword evidence="8" id="KW-0472">Membrane</keyword>
<evidence type="ECO:0000313" key="9">
    <source>
        <dbReference type="EMBL" id="VUC24494.1"/>
    </source>
</evidence>
<keyword evidence="6 7" id="KW-0503">Monooxygenase</keyword>
<evidence type="ECO:0000256" key="2">
    <source>
        <dbReference type="ARBA" id="ARBA00010617"/>
    </source>
</evidence>
<sequence length="554" mass="63031">MKDIPDLGPLQNATKFSRPPGLVYERDSSWIIVWTSLFALVLATSTYAISKWRFRHVRKQASTLSAEPHPPGVVPYWFPLLGHVVPMVWNAEPFVNGVIEKYGLENPFTLMASYLPLTFVCNPDHIQDIFRSHKSLPDNTSMAFFLGSVLGAKNSAVAYYRADNSGTGFKAFEHSTVEEKDRVYFHTVNTFRKFLAGKHLRDISQRFLDNLERNLAKLGAEDDWVAFPDLYDFLQEECGKAAVEATMGSKILELNPNLLRDVRARSRLHRSITKWHSYAREHSDFTRIRSKDPEWEPYFGSKLVRARQEYLSYMEPLDAHAGACEDMGLLYTINENSVTSAFWLIFHILNDQDLLDRVDNEIKESLTSPKDSGSDIDLDILLNKPLLQSCFAETLRLHVSSAALRINRFEDYHLSNFVIKKNQSVLIPTRPSAMNEERWSAWGNGLKKPLQEFDGERFLTEAPPKDGQKAGSKPNLTFSLDGTAGLWVPFGGGHHICPGRHFAKMEMLGTLAVLLGSYDLELGVRTVKEDLWYYPNGTLPPKTAVPFRLRSKRR</sequence>
<comment type="similarity">
    <text evidence="2 7">Belongs to the cytochrome P450 family.</text>
</comment>
<keyword evidence="4 7" id="KW-0479">Metal-binding</keyword>
<dbReference type="InterPro" id="IPR036396">
    <property type="entry name" value="Cyt_P450_sf"/>
</dbReference>
<protein>
    <recommendedName>
        <fullName evidence="11">Cytochrome P450</fullName>
    </recommendedName>
</protein>
<dbReference type="PANTHER" id="PTHR24304">
    <property type="entry name" value="CYTOCHROME P450 FAMILY 7"/>
    <property type="match status" value="1"/>
</dbReference>
<dbReference type="EMBL" id="CABFNS010000720">
    <property type="protein sequence ID" value="VUC24494.1"/>
    <property type="molecule type" value="Genomic_DNA"/>
</dbReference>
<evidence type="ECO:0000313" key="10">
    <source>
        <dbReference type="Proteomes" id="UP000766486"/>
    </source>
</evidence>
<dbReference type="InterPro" id="IPR050529">
    <property type="entry name" value="CYP450_sterol_14alpha_dmase"/>
</dbReference>
<evidence type="ECO:0000256" key="4">
    <source>
        <dbReference type="ARBA" id="ARBA00022723"/>
    </source>
</evidence>
<dbReference type="Gene3D" id="1.10.630.10">
    <property type="entry name" value="Cytochrome P450"/>
    <property type="match status" value="1"/>
</dbReference>
<gene>
    <name evidence="9" type="ORF">CLO192961_LOCUS143150</name>
</gene>
<keyword evidence="3 7" id="KW-0349">Heme</keyword>
<evidence type="ECO:0008006" key="11">
    <source>
        <dbReference type="Google" id="ProtNLM"/>
    </source>
</evidence>
<evidence type="ECO:0000256" key="7">
    <source>
        <dbReference type="RuleBase" id="RU000461"/>
    </source>
</evidence>
<evidence type="ECO:0000256" key="1">
    <source>
        <dbReference type="ARBA" id="ARBA00001971"/>
    </source>
</evidence>
<comment type="caution">
    <text evidence="9">The sequence shown here is derived from an EMBL/GenBank/DDBJ whole genome shotgun (WGS) entry which is preliminary data.</text>
</comment>
<dbReference type="InterPro" id="IPR001128">
    <property type="entry name" value="Cyt_P450"/>
</dbReference>
<dbReference type="InterPro" id="IPR017972">
    <property type="entry name" value="Cyt_P450_CS"/>
</dbReference>
<accession>A0ABY6U0D6</accession>
<dbReference type="InterPro" id="IPR002403">
    <property type="entry name" value="Cyt_P450_E_grp-IV"/>
</dbReference>
<dbReference type="PROSITE" id="PS00086">
    <property type="entry name" value="CYTOCHROME_P450"/>
    <property type="match status" value="1"/>
</dbReference>
<reference evidence="9 10" key="1">
    <citation type="submission" date="2019-06" db="EMBL/GenBank/DDBJ databases">
        <authorList>
            <person name="Broberg M."/>
        </authorList>
    </citation>
    <scope>NUCLEOTIDE SEQUENCE [LARGE SCALE GENOMIC DNA]</scope>
</reference>
<dbReference type="Pfam" id="PF00067">
    <property type="entry name" value="p450"/>
    <property type="match status" value="1"/>
</dbReference>
<dbReference type="SUPFAM" id="SSF48264">
    <property type="entry name" value="Cytochrome P450"/>
    <property type="match status" value="1"/>
</dbReference>
<keyword evidence="8" id="KW-0812">Transmembrane</keyword>
<evidence type="ECO:0000256" key="8">
    <source>
        <dbReference type="SAM" id="Phobius"/>
    </source>
</evidence>
<dbReference type="PRINTS" id="PR00465">
    <property type="entry name" value="EP450IV"/>
</dbReference>
<organism evidence="9 10">
    <name type="scientific">Bionectria ochroleuca</name>
    <name type="common">Gliocladium roseum</name>
    <dbReference type="NCBI Taxonomy" id="29856"/>
    <lineage>
        <taxon>Eukaryota</taxon>
        <taxon>Fungi</taxon>
        <taxon>Dikarya</taxon>
        <taxon>Ascomycota</taxon>
        <taxon>Pezizomycotina</taxon>
        <taxon>Sordariomycetes</taxon>
        <taxon>Hypocreomycetidae</taxon>
        <taxon>Hypocreales</taxon>
        <taxon>Bionectriaceae</taxon>
        <taxon>Clonostachys</taxon>
    </lineage>
</organism>
<evidence type="ECO:0000256" key="3">
    <source>
        <dbReference type="ARBA" id="ARBA00022617"/>
    </source>
</evidence>
<keyword evidence="5 7" id="KW-0408">Iron</keyword>
<keyword evidence="8" id="KW-1133">Transmembrane helix</keyword>
<comment type="cofactor">
    <cofactor evidence="1">
        <name>heme</name>
        <dbReference type="ChEBI" id="CHEBI:30413"/>
    </cofactor>
</comment>
<evidence type="ECO:0000256" key="6">
    <source>
        <dbReference type="ARBA" id="ARBA00023033"/>
    </source>
</evidence>
<name>A0ABY6U0D6_BIOOC</name>
<evidence type="ECO:0000256" key="5">
    <source>
        <dbReference type="ARBA" id="ARBA00023004"/>
    </source>
</evidence>
<feature type="transmembrane region" description="Helical" evidence="8">
    <location>
        <begin position="29"/>
        <end position="49"/>
    </location>
</feature>
<proteinExistence type="inferred from homology"/>
<keyword evidence="10" id="KW-1185">Reference proteome</keyword>
<dbReference type="Proteomes" id="UP000766486">
    <property type="component" value="Unassembled WGS sequence"/>
</dbReference>
<keyword evidence="7" id="KW-0560">Oxidoreductase</keyword>
<dbReference type="PANTHER" id="PTHR24304:SF2">
    <property type="entry name" value="24-HYDROXYCHOLESTEROL 7-ALPHA-HYDROXYLASE"/>
    <property type="match status" value="1"/>
</dbReference>